<dbReference type="Gene3D" id="3.40.50.1820">
    <property type="entry name" value="alpha/beta hydrolase"/>
    <property type="match status" value="1"/>
</dbReference>
<dbReference type="PANTHER" id="PTHR43142">
    <property type="entry name" value="CARBOXYLIC ESTER HYDROLASE"/>
    <property type="match status" value="1"/>
</dbReference>
<gene>
    <name evidence="4" type="ORF">S12H4_59824</name>
</gene>
<name>X1VZN0_9ZZZZ</name>
<feature type="domain" description="Carboxylesterase type B" evidence="3">
    <location>
        <begin position="20"/>
        <end position="144"/>
    </location>
</feature>
<dbReference type="GO" id="GO:0016787">
    <property type="term" value="F:hydrolase activity"/>
    <property type="evidence" value="ECO:0007669"/>
    <property type="project" value="UniProtKB-KW"/>
</dbReference>
<evidence type="ECO:0000259" key="3">
    <source>
        <dbReference type="Pfam" id="PF00135"/>
    </source>
</evidence>
<evidence type="ECO:0000313" key="4">
    <source>
        <dbReference type="EMBL" id="GAJ18740.1"/>
    </source>
</evidence>
<protein>
    <recommendedName>
        <fullName evidence="3">Carboxylesterase type B domain-containing protein</fullName>
    </recommendedName>
</protein>
<sequence>GWFTHPALRSGQSGDELDDSGNYGTLDLIKALEWVRDNIQAFGGNPENVTIAGESAGAINVFSLLISDRAEGLFHRAIAQSGMPVASPLAVGEESAEEAIANLMVNDATAANKQAARAFLNQQSDEEIEAYLRSKTPAQLLAGYENTGFG</sequence>
<dbReference type="InterPro" id="IPR002018">
    <property type="entry name" value="CarbesteraseB"/>
</dbReference>
<evidence type="ECO:0000256" key="1">
    <source>
        <dbReference type="ARBA" id="ARBA00005964"/>
    </source>
</evidence>
<dbReference type="EMBL" id="BARW01039209">
    <property type="protein sequence ID" value="GAJ18740.1"/>
    <property type="molecule type" value="Genomic_DNA"/>
</dbReference>
<evidence type="ECO:0000256" key="2">
    <source>
        <dbReference type="ARBA" id="ARBA00022801"/>
    </source>
</evidence>
<dbReference type="AlphaFoldDB" id="X1VZN0"/>
<dbReference type="PANTHER" id="PTHR43142:SF1">
    <property type="entry name" value="CARBOXYLIC ESTER HYDROLASE"/>
    <property type="match status" value="1"/>
</dbReference>
<feature type="non-terminal residue" evidence="4">
    <location>
        <position position="1"/>
    </location>
</feature>
<comment type="caution">
    <text evidence="4">The sequence shown here is derived from an EMBL/GenBank/DDBJ whole genome shotgun (WGS) entry which is preliminary data.</text>
</comment>
<comment type="similarity">
    <text evidence="1">Belongs to the type-B carboxylesterase/lipase family.</text>
</comment>
<dbReference type="PROSITE" id="PS00122">
    <property type="entry name" value="CARBOXYLESTERASE_B_1"/>
    <property type="match status" value="1"/>
</dbReference>
<proteinExistence type="inferred from homology"/>
<keyword evidence="2" id="KW-0378">Hydrolase</keyword>
<dbReference type="Pfam" id="PF00135">
    <property type="entry name" value="COesterase"/>
    <property type="match status" value="1"/>
</dbReference>
<reference evidence="4" key="1">
    <citation type="journal article" date="2014" name="Front. Microbiol.">
        <title>High frequency of phylogenetically diverse reductive dehalogenase-homologous genes in deep subseafloor sedimentary metagenomes.</title>
        <authorList>
            <person name="Kawai M."/>
            <person name="Futagami T."/>
            <person name="Toyoda A."/>
            <person name="Takaki Y."/>
            <person name="Nishi S."/>
            <person name="Hori S."/>
            <person name="Arai W."/>
            <person name="Tsubouchi T."/>
            <person name="Morono Y."/>
            <person name="Uchiyama I."/>
            <person name="Ito T."/>
            <person name="Fujiyama A."/>
            <person name="Inagaki F."/>
            <person name="Takami H."/>
        </authorList>
    </citation>
    <scope>NUCLEOTIDE SEQUENCE</scope>
    <source>
        <strain evidence="4">Expedition CK06-06</strain>
    </source>
</reference>
<organism evidence="4">
    <name type="scientific">marine sediment metagenome</name>
    <dbReference type="NCBI Taxonomy" id="412755"/>
    <lineage>
        <taxon>unclassified sequences</taxon>
        <taxon>metagenomes</taxon>
        <taxon>ecological metagenomes</taxon>
    </lineage>
</organism>
<accession>X1VZN0</accession>
<dbReference type="InterPro" id="IPR019826">
    <property type="entry name" value="Carboxylesterase_B_AS"/>
</dbReference>
<dbReference type="SUPFAM" id="SSF53474">
    <property type="entry name" value="alpha/beta-Hydrolases"/>
    <property type="match status" value="1"/>
</dbReference>
<dbReference type="InterPro" id="IPR029058">
    <property type="entry name" value="AB_hydrolase_fold"/>
</dbReference>
<feature type="non-terminal residue" evidence="4">
    <location>
        <position position="150"/>
    </location>
</feature>